<keyword evidence="1" id="KW-1133">Transmembrane helix</keyword>
<dbReference type="OrthoDB" id="3469625at2759"/>
<name>W9CD31_SCLBF</name>
<keyword evidence="1" id="KW-0472">Membrane</keyword>
<sequence length="131" mass="14782">MLLASKTNLEPTVLVNLSMGLLVLILAFIGACCRQVYAKHTAREPLLLTVEPKGSNFLKMEIETEKSFNGRIAQDPRVSGNTKDERSSYPWTAWTWAFTTSDRARVEYQLQGIDTIMFRGFEAQKVTGLDH</sequence>
<feature type="transmembrane region" description="Helical" evidence="1">
    <location>
        <begin position="12"/>
        <end position="33"/>
    </location>
</feature>
<evidence type="ECO:0000313" key="2">
    <source>
        <dbReference type="EMBL" id="ESZ93733.1"/>
    </source>
</evidence>
<dbReference type="AlphaFoldDB" id="W9CD31"/>
<accession>W9CD31</accession>
<keyword evidence="3" id="KW-1185">Reference proteome</keyword>
<keyword evidence="1" id="KW-0812">Transmembrane</keyword>
<dbReference type="PROSITE" id="PS51257">
    <property type="entry name" value="PROKAR_LIPOPROTEIN"/>
    <property type="match status" value="1"/>
</dbReference>
<dbReference type="EMBL" id="AYSA01000292">
    <property type="protein sequence ID" value="ESZ93733.1"/>
    <property type="molecule type" value="Genomic_DNA"/>
</dbReference>
<reference evidence="2 3" key="1">
    <citation type="journal article" date="2014" name="Genome Announc.">
        <title>Draft genome sequence of Sclerotinia borealis, a psychrophilic plant pathogenic fungus.</title>
        <authorList>
            <person name="Mardanov A.V."/>
            <person name="Beletsky A.V."/>
            <person name="Kadnikov V.V."/>
            <person name="Ignatov A.N."/>
            <person name="Ravin N.V."/>
        </authorList>
    </citation>
    <scope>NUCLEOTIDE SEQUENCE [LARGE SCALE GENOMIC DNA]</scope>
    <source>
        <strain evidence="3">F-4157</strain>
    </source>
</reference>
<evidence type="ECO:0000256" key="1">
    <source>
        <dbReference type="SAM" id="Phobius"/>
    </source>
</evidence>
<comment type="caution">
    <text evidence="2">The sequence shown here is derived from an EMBL/GenBank/DDBJ whole genome shotgun (WGS) entry which is preliminary data.</text>
</comment>
<protein>
    <submittedName>
        <fullName evidence="2">Uncharacterized protein</fullName>
    </submittedName>
</protein>
<dbReference type="HOGENOM" id="CLU_1928809_0_0_1"/>
<proteinExistence type="predicted"/>
<organism evidence="2 3">
    <name type="scientific">Sclerotinia borealis (strain F-4128)</name>
    <dbReference type="NCBI Taxonomy" id="1432307"/>
    <lineage>
        <taxon>Eukaryota</taxon>
        <taxon>Fungi</taxon>
        <taxon>Dikarya</taxon>
        <taxon>Ascomycota</taxon>
        <taxon>Pezizomycotina</taxon>
        <taxon>Leotiomycetes</taxon>
        <taxon>Helotiales</taxon>
        <taxon>Sclerotiniaceae</taxon>
        <taxon>Sclerotinia</taxon>
    </lineage>
</organism>
<evidence type="ECO:0000313" key="3">
    <source>
        <dbReference type="Proteomes" id="UP000019487"/>
    </source>
</evidence>
<dbReference type="Proteomes" id="UP000019487">
    <property type="component" value="Unassembled WGS sequence"/>
</dbReference>
<gene>
    <name evidence="2" type="ORF">SBOR_5870</name>
</gene>